<feature type="coiled-coil region" evidence="1">
    <location>
        <begin position="296"/>
        <end position="338"/>
    </location>
</feature>
<name>A0A6A0H4R2_HYAAZ</name>
<protein>
    <submittedName>
        <fullName evidence="3">Uncharacterized protein</fullName>
    </submittedName>
</protein>
<evidence type="ECO:0000256" key="1">
    <source>
        <dbReference type="SAM" id="Coils"/>
    </source>
</evidence>
<feature type="compositionally biased region" description="Basic and acidic residues" evidence="2">
    <location>
        <begin position="223"/>
        <end position="232"/>
    </location>
</feature>
<feature type="compositionally biased region" description="Basic and acidic residues" evidence="2">
    <location>
        <begin position="609"/>
        <end position="622"/>
    </location>
</feature>
<dbReference type="AlphaFoldDB" id="A0A6A0H4R2"/>
<evidence type="ECO:0000313" key="3">
    <source>
        <dbReference type="EMBL" id="KAA0199741.1"/>
    </source>
</evidence>
<comment type="caution">
    <text evidence="3">The sequence shown here is derived from an EMBL/GenBank/DDBJ whole genome shotgun (WGS) entry which is preliminary data.</text>
</comment>
<reference evidence="3" key="3">
    <citation type="submission" date="2019-06" db="EMBL/GenBank/DDBJ databases">
        <authorList>
            <person name="Poynton C."/>
            <person name="Hasenbein S."/>
            <person name="Benoit J.B."/>
            <person name="Sepulveda M.S."/>
            <person name="Poelchau M.F."/>
            <person name="Murali S.C."/>
            <person name="Chen S."/>
            <person name="Glastad K.M."/>
            <person name="Werren J.H."/>
            <person name="Vineis J.H."/>
            <person name="Bowen J.L."/>
            <person name="Friedrich M."/>
            <person name="Jones J."/>
            <person name="Robertson H.M."/>
            <person name="Feyereisen R."/>
            <person name="Mechler-Hickson A."/>
            <person name="Mathers N."/>
            <person name="Lee C.E."/>
            <person name="Colbourne J.K."/>
            <person name="Biales A."/>
            <person name="Johnston J.S."/>
            <person name="Wellborn G.A."/>
            <person name="Rosendale A.J."/>
            <person name="Cridge A.G."/>
            <person name="Munoz-Torres M.C."/>
            <person name="Bain P.A."/>
            <person name="Manny A.R."/>
            <person name="Major K.M."/>
            <person name="Lambert F.N."/>
            <person name="Vulpe C.D."/>
            <person name="Tuck P."/>
            <person name="Blalock B.J."/>
            <person name="Lin Y.-Y."/>
            <person name="Smith M.E."/>
            <person name="Ochoa-Acuna H."/>
            <person name="Chen M.-J.M."/>
            <person name="Childers C.P."/>
            <person name="Qu J."/>
            <person name="Dugan S."/>
            <person name="Lee S.L."/>
            <person name="Chao H."/>
            <person name="Dinh H."/>
            <person name="Han Y."/>
            <person name="Doddapaneni H."/>
            <person name="Worley K.C."/>
            <person name="Muzny D.M."/>
            <person name="Gibbs R.A."/>
            <person name="Richards S."/>
        </authorList>
    </citation>
    <scope>NUCLEOTIDE SEQUENCE</scope>
    <source>
        <strain evidence="3">HAZT.00-mixed</strain>
        <tissue evidence="3">Whole organism</tissue>
    </source>
</reference>
<keyword evidence="1" id="KW-0175">Coiled coil</keyword>
<sequence>MNEELKTIQLRVTVAEHVPDGRGVAVGHVIVGTQATGKALSHWNQMMTALRKPIGICPYPPEVARILPKVARILRQLDSEVDWLGLWPRSGSYKRFTNLEDAANNPANAALHDDPNLPPQPLRPAPQRPSYRLPGRRSSGDGSPSPDAPYSKSNPYLDYRRSVSRDICDEIVPRSTNPFNPAWQPVPGIDDGRYINPFHNHQTSAYLGANKASYQPNYSPNHSDPRRRRDDLNSVYDPHVGNLNHMNSYNHHMDQGSSPIHSPSTIVNNMRMYHTIPGRGIKNYSTPAAYMDYATKKLREQQLHEREKQLQQQQKELQQKQIQQKQQVEQEKQQQEQIDRAIEFERRLREPPHDPPPPPAPLAPAQIRNFLSSKLDSSGIKFLRAINTSTVGRILSFNAPVFKESDWSITNRVKSIFDDIKRNAISDFVKQKELDESSKDANTDDKVKANQLGTDWWSSFTDKNKVTEDLDAKPNWPFDVSSNVKEEISSLDLMKTSNADRIFQIPKELIDDKLNSELEIKILDEEVAETMKSNTDWLENTPNRMLIAENDTIGENNSKNTLISSMKTNYRNEDSNKETEKVAASNASFNTEQLKEKENKNQVVAIDESTFKRSGRDGRRGSDGAGRPSRVGSRGDTPPLSRESRGSFKRARRGSGEGGSPVGGGAMVEECIIMPRVEAEKPSDEEVTEVSVSTELLREGSEFSKTLKGVQTEMDSLTRLTDNVFEEKERIVETGSEQIYVKTLNERPKVLGGEIENRNTAEFRRRYRRDSWSPALPGRHPNITGIFRSNSPSFSGTK</sequence>
<dbReference type="Proteomes" id="UP000711488">
    <property type="component" value="Unassembled WGS sequence"/>
</dbReference>
<gene>
    <name evidence="3" type="ORF">HAZT_HAZT002351</name>
</gene>
<organism evidence="3">
    <name type="scientific">Hyalella azteca</name>
    <name type="common">Amphipod</name>
    <dbReference type="NCBI Taxonomy" id="294128"/>
    <lineage>
        <taxon>Eukaryota</taxon>
        <taxon>Metazoa</taxon>
        <taxon>Ecdysozoa</taxon>
        <taxon>Arthropoda</taxon>
        <taxon>Crustacea</taxon>
        <taxon>Multicrustacea</taxon>
        <taxon>Malacostraca</taxon>
        <taxon>Eumalacostraca</taxon>
        <taxon>Peracarida</taxon>
        <taxon>Amphipoda</taxon>
        <taxon>Senticaudata</taxon>
        <taxon>Talitrida</taxon>
        <taxon>Talitroidea</taxon>
        <taxon>Hyalellidae</taxon>
        <taxon>Hyalella</taxon>
    </lineage>
</organism>
<feature type="compositionally biased region" description="Polar residues" evidence="2">
    <location>
        <begin position="787"/>
        <end position="798"/>
    </location>
</feature>
<feature type="compositionally biased region" description="Low complexity" evidence="2">
    <location>
        <begin position="136"/>
        <end position="145"/>
    </location>
</feature>
<feature type="compositionally biased region" description="Basic and acidic residues" evidence="2">
    <location>
        <begin position="571"/>
        <end position="581"/>
    </location>
</feature>
<feature type="region of interest" description="Disordered" evidence="2">
    <location>
        <begin position="106"/>
        <end position="156"/>
    </location>
</feature>
<feature type="compositionally biased region" description="Pro residues" evidence="2">
    <location>
        <begin position="116"/>
        <end position="127"/>
    </location>
</feature>
<feature type="compositionally biased region" description="Gly residues" evidence="2">
    <location>
        <begin position="656"/>
        <end position="666"/>
    </location>
</feature>
<feature type="compositionally biased region" description="Polar residues" evidence="2">
    <location>
        <begin position="212"/>
        <end position="222"/>
    </location>
</feature>
<reference evidence="3" key="1">
    <citation type="submission" date="2014-08" db="EMBL/GenBank/DDBJ databases">
        <authorList>
            <person name="Murali S."/>
            <person name="Richards S."/>
            <person name="Bandaranaike D."/>
            <person name="Bellair M."/>
            <person name="Blankenburg K."/>
            <person name="Chao H."/>
            <person name="Dinh H."/>
            <person name="Doddapaneni H."/>
            <person name="Dugan-Rocha S."/>
            <person name="Elkadiri S."/>
            <person name="Gnanaolivu R."/>
            <person name="Hughes D."/>
            <person name="Lee S."/>
            <person name="Li M."/>
            <person name="Ming W."/>
            <person name="Munidasa M."/>
            <person name="Muniz J."/>
            <person name="Nguyen L."/>
            <person name="Osuji N."/>
            <person name="Pu L.-L."/>
            <person name="Puazo M."/>
            <person name="Skinner E."/>
            <person name="Qu C."/>
            <person name="Quiroz J."/>
            <person name="Raj R."/>
            <person name="Weissenberger G."/>
            <person name="Xin Y."/>
            <person name="Zou X."/>
            <person name="Han Y."/>
            <person name="Worley K."/>
            <person name="Muzny D."/>
            <person name="Gibbs R."/>
        </authorList>
    </citation>
    <scope>NUCLEOTIDE SEQUENCE</scope>
    <source>
        <strain evidence="3">HAZT.00-mixed</strain>
        <tissue evidence="3">Whole organism</tissue>
    </source>
</reference>
<proteinExistence type="predicted"/>
<dbReference type="EMBL" id="JQDR03006741">
    <property type="protein sequence ID" value="KAA0199741.1"/>
    <property type="molecule type" value="Genomic_DNA"/>
</dbReference>
<feature type="region of interest" description="Disordered" evidence="2">
    <location>
        <begin position="207"/>
        <end position="232"/>
    </location>
</feature>
<evidence type="ECO:0000256" key="2">
    <source>
        <dbReference type="SAM" id="MobiDB-lite"/>
    </source>
</evidence>
<reference evidence="3" key="2">
    <citation type="journal article" date="2018" name="Environ. Sci. Technol.">
        <title>The Toxicogenome of Hyalella azteca: A Model for Sediment Ecotoxicology and Evolutionary Toxicology.</title>
        <authorList>
            <person name="Poynton H.C."/>
            <person name="Hasenbein S."/>
            <person name="Benoit J.B."/>
            <person name="Sepulveda M.S."/>
            <person name="Poelchau M.F."/>
            <person name="Hughes D.S.T."/>
            <person name="Murali S.C."/>
            <person name="Chen S."/>
            <person name="Glastad K.M."/>
            <person name="Goodisman M.A.D."/>
            <person name="Werren J.H."/>
            <person name="Vineis J.H."/>
            <person name="Bowen J.L."/>
            <person name="Friedrich M."/>
            <person name="Jones J."/>
            <person name="Robertson H.M."/>
            <person name="Feyereisen R."/>
            <person name="Mechler-Hickson A."/>
            <person name="Mathers N."/>
            <person name="Lee C.E."/>
            <person name="Colbourne J.K."/>
            <person name="Biales A."/>
            <person name="Johnston J.S."/>
            <person name="Wellborn G.A."/>
            <person name="Rosendale A.J."/>
            <person name="Cridge A.G."/>
            <person name="Munoz-Torres M.C."/>
            <person name="Bain P.A."/>
            <person name="Manny A.R."/>
            <person name="Major K.M."/>
            <person name="Lambert F.N."/>
            <person name="Vulpe C.D."/>
            <person name="Tuck P."/>
            <person name="Blalock B.J."/>
            <person name="Lin Y.Y."/>
            <person name="Smith M.E."/>
            <person name="Ochoa-Acuna H."/>
            <person name="Chen M.M."/>
            <person name="Childers C.P."/>
            <person name="Qu J."/>
            <person name="Dugan S."/>
            <person name="Lee S.L."/>
            <person name="Chao H."/>
            <person name="Dinh H."/>
            <person name="Han Y."/>
            <person name="Doddapaneni H."/>
            <person name="Worley K.C."/>
            <person name="Muzny D.M."/>
            <person name="Gibbs R.A."/>
            <person name="Richards S."/>
        </authorList>
    </citation>
    <scope>NUCLEOTIDE SEQUENCE</scope>
    <source>
        <strain evidence="3">HAZT.00-mixed</strain>
        <tissue evidence="3">Whole organism</tissue>
    </source>
</reference>
<accession>A0A6A0H4R2</accession>
<feature type="region of interest" description="Disordered" evidence="2">
    <location>
        <begin position="571"/>
        <end position="667"/>
    </location>
</feature>
<feature type="region of interest" description="Disordered" evidence="2">
    <location>
        <begin position="773"/>
        <end position="798"/>
    </location>
</feature>
<dbReference type="OrthoDB" id="6376393at2759"/>